<protein>
    <submittedName>
        <fullName evidence="1">Uncharacterized protein</fullName>
    </submittedName>
</protein>
<dbReference type="AlphaFoldDB" id="A0A7W6ENP6"/>
<dbReference type="Proteomes" id="UP000541352">
    <property type="component" value="Unassembled WGS sequence"/>
</dbReference>
<accession>A0A7W6ENP6</accession>
<organism evidence="1 2">
    <name type="scientific">Runella defluvii</name>
    <dbReference type="NCBI Taxonomy" id="370973"/>
    <lineage>
        <taxon>Bacteria</taxon>
        <taxon>Pseudomonadati</taxon>
        <taxon>Bacteroidota</taxon>
        <taxon>Cytophagia</taxon>
        <taxon>Cytophagales</taxon>
        <taxon>Spirosomataceae</taxon>
        <taxon>Runella</taxon>
    </lineage>
</organism>
<keyword evidence="2" id="KW-1185">Reference proteome</keyword>
<name>A0A7W6ENP6_9BACT</name>
<evidence type="ECO:0000313" key="1">
    <source>
        <dbReference type="EMBL" id="MBB3836477.1"/>
    </source>
</evidence>
<sequence length="30" mass="3581">MYQLVTNQLFLLINITIYTKIKALEEKMAH</sequence>
<gene>
    <name evidence="1" type="ORF">FHS57_000459</name>
</gene>
<evidence type="ECO:0000313" key="2">
    <source>
        <dbReference type="Proteomes" id="UP000541352"/>
    </source>
</evidence>
<comment type="caution">
    <text evidence="1">The sequence shown here is derived from an EMBL/GenBank/DDBJ whole genome shotgun (WGS) entry which is preliminary data.</text>
</comment>
<dbReference type="EMBL" id="JACIBY010000001">
    <property type="protein sequence ID" value="MBB3836477.1"/>
    <property type="molecule type" value="Genomic_DNA"/>
</dbReference>
<reference evidence="1 2" key="1">
    <citation type="submission" date="2020-08" db="EMBL/GenBank/DDBJ databases">
        <title>Genomic Encyclopedia of Type Strains, Phase IV (KMG-IV): sequencing the most valuable type-strain genomes for metagenomic binning, comparative biology and taxonomic classification.</title>
        <authorList>
            <person name="Goeker M."/>
        </authorList>
    </citation>
    <scope>NUCLEOTIDE SEQUENCE [LARGE SCALE GENOMIC DNA]</scope>
    <source>
        <strain evidence="1 2">DSM 17976</strain>
    </source>
</reference>
<proteinExistence type="predicted"/>